<dbReference type="HOGENOM" id="CLU_3283576_0_0_11"/>
<gene>
    <name evidence="2" type="ORF">HMPREF1549_00933</name>
</gene>
<dbReference type="AlphaFoldDB" id="U1PYV8"/>
<dbReference type="Proteomes" id="UP000016498">
    <property type="component" value="Unassembled WGS sequence"/>
</dbReference>
<organism evidence="2 3">
    <name type="scientific">Actinomyces johnsonii F0510</name>
    <dbReference type="NCBI Taxonomy" id="1227262"/>
    <lineage>
        <taxon>Bacteria</taxon>
        <taxon>Bacillati</taxon>
        <taxon>Actinomycetota</taxon>
        <taxon>Actinomycetes</taxon>
        <taxon>Actinomycetales</taxon>
        <taxon>Actinomycetaceae</taxon>
        <taxon>Actinomyces</taxon>
    </lineage>
</organism>
<comment type="caution">
    <text evidence="2">The sequence shown here is derived from an EMBL/GenBank/DDBJ whole genome shotgun (WGS) entry which is preliminary data.</text>
</comment>
<dbReference type="PATRIC" id="fig|1227262.3.peg.752"/>
<reference evidence="2 3" key="1">
    <citation type="submission" date="2013-06" db="EMBL/GenBank/DDBJ databases">
        <authorList>
            <person name="Weinstock G."/>
            <person name="Sodergren E."/>
            <person name="Lobos E.A."/>
            <person name="Fulton L."/>
            <person name="Fulton R."/>
            <person name="Courtney L."/>
            <person name="Fronick C."/>
            <person name="O'Laughlin M."/>
            <person name="Godfrey J."/>
            <person name="Wilson R.M."/>
            <person name="Miner T."/>
            <person name="Farmer C."/>
            <person name="Delehaunty K."/>
            <person name="Cordes M."/>
            <person name="Minx P."/>
            <person name="Tomlinson C."/>
            <person name="Chen J."/>
            <person name="Wollam A."/>
            <person name="Pepin K.H."/>
            <person name="Bhonagiri V."/>
            <person name="Zhang X."/>
            <person name="Warren W."/>
            <person name="Mitreva M."/>
            <person name="Mardis E.R."/>
            <person name="Wilson R.K."/>
        </authorList>
    </citation>
    <scope>NUCLEOTIDE SEQUENCE [LARGE SCALE GENOMIC DNA]</scope>
    <source>
        <strain evidence="2 3">F0510</strain>
    </source>
</reference>
<accession>U1PYV8</accession>
<evidence type="ECO:0000313" key="2">
    <source>
        <dbReference type="EMBL" id="ERH20975.1"/>
    </source>
</evidence>
<keyword evidence="1" id="KW-0472">Membrane</keyword>
<evidence type="ECO:0000313" key="3">
    <source>
        <dbReference type="Proteomes" id="UP000016498"/>
    </source>
</evidence>
<sequence>MEQAIVHLKNWRIRHTDYRRPLDTFVTTVTAILGLHFLYH</sequence>
<keyword evidence="1" id="KW-1133">Transmembrane helix</keyword>
<dbReference type="EMBL" id="AWSD01000089">
    <property type="protein sequence ID" value="ERH20975.1"/>
    <property type="molecule type" value="Genomic_DNA"/>
</dbReference>
<keyword evidence="1" id="KW-0812">Transmembrane</keyword>
<evidence type="ECO:0000256" key="1">
    <source>
        <dbReference type="SAM" id="Phobius"/>
    </source>
</evidence>
<name>U1PYV8_9ACTO</name>
<feature type="transmembrane region" description="Helical" evidence="1">
    <location>
        <begin position="21"/>
        <end position="39"/>
    </location>
</feature>
<protein>
    <submittedName>
        <fullName evidence="2">Uncharacterized protein</fullName>
    </submittedName>
</protein>
<proteinExistence type="predicted"/>